<keyword evidence="1" id="KW-0479">Metal-binding</keyword>
<sequence>MNTALRNELLELTPQALIALSNAGFVKRSQKEIAAGNLPSFNENDGVLTAQFNDGTLTRLSRGQTLKEADCSCSASGMCRHRVMLVLGYQQICAGIPPSAPARWQPGEWLAGLASLPAATLKRAQQLAEKGLVVELNCTPGAVPAARLPMSDVRFFSRSSIQFARCDCVEGTLCEHIVLAVQAFAAAEARHPDFEQLVWQLQEDRPDNPLHHTEIDALLAQLNQLSYTLWSGGISQPAVTFSPLLTQTQRSAQQAGWRWVQLCLQQTAEGIEHLHQRASHYRAGSFLSQFAGLTARLLAAREMARVAAEGETPVQPWRNIVGLGIQEQVRLDHLRLVSLGMESWQNDRHYGVIIWFTDPDTGSVMHLSRQWPVAEQQNTPGWQRRIAGFQAEMLAGGQIISQAAQRDARGELHLNARDRLHTVAPLTPAAWEMPDFPLCQPGAAALRRFLLQRQPAFTRPLNQSDDLFILPLGECLNIRWDAGRQTLEAEIISGSAENGEDNILQLSLNATSSAPHAIDCMFSLLQQQDDPPCKVSGRASVVDGILTLEPLVIMTRQRAWVLHAGEHPQQRLPSGTAASPLPCTVQLLQRCQQMLIQWLHNGLHHQEQRVSREAESLAEALSGYGFERLSRLLRQLPALLKSAEHQQLVTTLSAIVLLRDGLEQQYLLAPQNEDVSSKHHARRSGRAMHYSNGLSPRCQIRSSRRSTLPVALSVKRLITLLRRA</sequence>
<dbReference type="Pfam" id="PF04434">
    <property type="entry name" value="SWIM"/>
    <property type="match status" value="2"/>
</dbReference>
<accession>A0A6I6ED04</accession>
<evidence type="ECO:0000256" key="1">
    <source>
        <dbReference type="PROSITE-ProRule" id="PRU00325"/>
    </source>
</evidence>
<evidence type="ECO:0000256" key="2">
    <source>
        <dbReference type="SAM" id="MobiDB-lite"/>
    </source>
</evidence>
<gene>
    <name evidence="4" type="ORF">GN242_10760</name>
</gene>
<feature type="domain" description="SWIM-type" evidence="3">
    <location>
        <begin position="56"/>
        <end position="90"/>
    </location>
</feature>
<organism evidence="4 5">
    <name type="scientific">Erwinia sorbitola</name>
    <dbReference type="NCBI Taxonomy" id="2681984"/>
    <lineage>
        <taxon>Bacteria</taxon>
        <taxon>Pseudomonadati</taxon>
        <taxon>Pseudomonadota</taxon>
        <taxon>Gammaproteobacteria</taxon>
        <taxon>Enterobacterales</taxon>
        <taxon>Erwiniaceae</taxon>
        <taxon>Erwinia</taxon>
    </lineage>
</organism>
<dbReference type="GO" id="GO:0008270">
    <property type="term" value="F:zinc ion binding"/>
    <property type="evidence" value="ECO:0007669"/>
    <property type="project" value="UniProtKB-KW"/>
</dbReference>
<dbReference type="PROSITE" id="PS50966">
    <property type="entry name" value="ZF_SWIM"/>
    <property type="match status" value="2"/>
</dbReference>
<name>A0A6I6ED04_9GAMM</name>
<evidence type="ECO:0000313" key="4">
    <source>
        <dbReference type="EMBL" id="QGU87674.1"/>
    </source>
</evidence>
<evidence type="ECO:0000259" key="3">
    <source>
        <dbReference type="PROSITE" id="PS50966"/>
    </source>
</evidence>
<dbReference type="AlphaFoldDB" id="A0A6I6ED04"/>
<dbReference type="KEGG" id="erwi:GN242_10760"/>
<keyword evidence="1" id="KW-0863">Zinc-finger</keyword>
<feature type="region of interest" description="Disordered" evidence="2">
    <location>
        <begin position="673"/>
        <end position="696"/>
    </location>
</feature>
<dbReference type="InterPro" id="IPR007527">
    <property type="entry name" value="Znf_SWIM"/>
</dbReference>
<evidence type="ECO:0000313" key="5">
    <source>
        <dbReference type="Proteomes" id="UP000424752"/>
    </source>
</evidence>
<reference evidence="4 5" key="1">
    <citation type="submission" date="2019-12" db="EMBL/GenBank/DDBJ databases">
        <title>Erwinia sp. nov., isolated from droppings of birds in the Qinghai-Tiebt plateau of China.</title>
        <authorList>
            <person name="Ge Y."/>
        </authorList>
    </citation>
    <scope>NUCLEOTIDE SEQUENCE [LARGE SCALE GENOMIC DNA]</scope>
    <source>
        <strain evidence="4 5">J780</strain>
    </source>
</reference>
<protein>
    <recommendedName>
        <fullName evidence="3">SWIM-type domain-containing protein</fullName>
    </recommendedName>
</protein>
<feature type="domain" description="SWIM-type" evidence="3">
    <location>
        <begin position="151"/>
        <end position="185"/>
    </location>
</feature>
<proteinExistence type="predicted"/>
<dbReference type="Proteomes" id="UP000424752">
    <property type="component" value="Chromosome"/>
</dbReference>
<keyword evidence="1" id="KW-0862">Zinc</keyword>
<dbReference type="EMBL" id="CP046509">
    <property type="protein sequence ID" value="QGU87674.1"/>
    <property type="molecule type" value="Genomic_DNA"/>
</dbReference>